<gene>
    <name evidence="2" type="primary">Necator_chrI.g2441</name>
    <name evidence="2" type="ORF">RB195_006313</name>
</gene>
<reference evidence="2 3" key="1">
    <citation type="submission" date="2023-08" db="EMBL/GenBank/DDBJ databases">
        <title>A Necator americanus chromosomal reference genome.</title>
        <authorList>
            <person name="Ilik V."/>
            <person name="Petrzelkova K.J."/>
            <person name="Pardy F."/>
            <person name="Fuh T."/>
            <person name="Niatou-Singa F.S."/>
            <person name="Gouil Q."/>
            <person name="Baker L."/>
            <person name="Ritchie M.E."/>
            <person name="Jex A.R."/>
            <person name="Gazzola D."/>
            <person name="Li H."/>
            <person name="Toshio Fujiwara R."/>
            <person name="Zhan B."/>
            <person name="Aroian R.V."/>
            <person name="Pafco B."/>
            <person name="Schwarz E.M."/>
        </authorList>
    </citation>
    <scope>NUCLEOTIDE SEQUENCE [LARGE SCALE GENOMIC DNA]</scope>
    <source>
        <strain evidence="2 3">Aroian</strain>
        <tissue evidence="2">Whole animal</tissue>
    </source>
</reference>
<evidence type="ECO:0000313" key="3">
    <source>
        <dbReference type="Proteomes" id="UP001303046"/>
    </source>
</evidence>
<evidence type="ECO:0000256" key="1">
    <source>
        <dbReference type="SAM" id="MobiDB-lite"/>
    </source>
</evidence>
<feature type="region of interest" description="Disordered" evidence="1">
    <location>
        <begin position="23"/>
        <end position="75"/>
    </location>
</feature>
<feature type="compositionally biased region" description="Low complexity" evidence="1">
    <location>
        <begin position="45"/>
        <end position="54"/>
    </location>
</feature>
<comment type="caution">
    <text evidence="2">The sequence shown here is derived from an EMBL/GenBank/DDBJ whole genome shotgun (WGS) entry which is preliminary data.</text>
</comment>
<keyword evidence="3" id="KW-1185">Reference proteome</keyword>
<accession>A0ABR1BVN3</accession>
<sequence length="91" mass="9939">MPMTGGGVKRLIDWYYRNLILPTPRSSDGLRPINSSATDFGDQVSSSAAAGKAAQADDEESQTAGRLRSDEEHPLVRYPKTQSCLGRCLRL</sequence>
<protein>
    <submittedName>
        <fullName evidence="2">Uncharacterized protein</fullName>
    </submittedName>
</protein>
<dbReference type="EMBL" id="JAVFWL010000001">
    <property type="protein sequence ID" value="KAK6729194.1"/>
    <property type="molecule type" value="Genomic_DNA"/>
</dbReference>
<name>A0ABR1BVN3_NECAM</name>
<dbReference type="Proteomes" id="UP001303046">
    <property type="component" value="Unassembled WGS sequence"/>
</dbReference>
<evidence type="ECO:0000313" key="2">
    <source>
        <dbReference type="EMBL" id="KAK6729194.1"/>
    </source>
</evidence>
<proteinExistence type="predicted"/>
<organism evidence="2 3">
    <name type="scientific">Necator americanus</name>
    <name type="common">Human hookworm</name>
    <dbReference type="NCBI Taxonomy" id="51031"/>
    <lineage>
        <taxon>Eukaryota</taxon>
        <taxon>Metazoa</taxon>
        <taxon>Ecdysozoa</taxon>
        <taxon>Nematoda</taxon>
        <taxon>Chromadorea</taxon>
        <taxon>Rhabditida</taxon>
        <taxon>Rhabditina</taxon>
        <taxon>Rhabditomorpha</taxon>
        <taxon>Strongyloidea</taxon>
        <taxon>Ancylostomatidae</taxon>
        <taxon>Bunostominae</taxon>
        <taxon>Necator</taxon>
    </lineage>
</organism>